<accession>A0A3Q7GND6</accession>
<organism evidence="1">
    <name type="scientific">Solanum lycopersicum</name>
    <name type="common">Tomato</name>
    <name type="synonym">Lycopersicon esculentum</name>
    <dbReference type="NCBI Taxonomy" id="4081"/>
    <lineage>
        <taxon>Eukaryota</taxon>
        <taxon>Viridiplantae</taxon>
        <taxon>Streptophyta</taxon>
        <taxon>Embryophyta</taxon>
        <taxon>Tracheophyta</taxon>
        <taxon>Spermatophyta</taxon>
        <taxon>Magnoliopsida</taxon>
        <taxon>eudicotyledons</taxon>
        <taxon>Gunneridae</taxon>
        <taxon>Pentapetalae</taxon>
        <taxon>asterids</taxon>
        <taxon>lamiids</taxon>
        <taxon>Solanales</taxon>
        <taxon>Solanaceae</taxon>
        <taxon>Solanoideae</taxon>
        <taxon>Solaneae</taxon>
        <taxon>Solanum</taxon>
        <taxon>Solanum subgen. Lycopersicon</taxon>
    </lineage>
</organism>
<sequence>MDLEMTRHHEVKRKKCDGFPYLRVGFTGCQREFWFLALTTNTLACYFSSFKLEVKSPASKRLRTIINIAQQILSSVSCKL</sequence>
<evidence type="ECO:0000313" key="2">
    <source>
        <dbReference type="Proteomes" id="UP000004994"/>
    </source>
</evidence>
<name>A0A3Q7GND6_SOLLC</name>
<keyword evidence="2" id="KW-1185">Reference proteome</keyword>
<dbReference type="InParanoid" id="A0A3Q7GND6"/>
<dbReference type="AlphaFoldDB" id="A0A3Q7GND6"/>
<protein>
    <submittedName>
        <fullName evidence="1">Uncharacterized protein</fullName>
    </submittedName>
</protein>
<evidence type="ECO:0000313" key="1">
    <source>
        <dbReference type="EnsemblPlants" id="Solyc05g053715.1.1"/>
    </source>
</evidence>
<dbReference type="Proteomes" id="UP000004994">
    <property type="component" value="Chromosome 5"/>
</dbReference>
<reference evidence="1" key="2">
    <citation type="submission" date="2019-01" db="UniProtKB">
        <authorList>
            <consortium name="EnsemblPlants"/>
        </authorList>
    </citation>
    <scope>IDENTIFICATION</scope>
    <source>
        <strain evidence="1">cv. Heinz 1706</strain>
    </source>
</reference>
<proteinExistence type="predicted"/>
<reference evidence="1" key="1">
    <citation type="journal article" date="2012" name="Nature">
        <title>The tomato genome sequence provides insights into fleshy fruit evolution.</title>
        <authorList>
            <consortium name="Tomato Genome Consortium"/>
        </authorList>
    </citation>
    <scope>NUCLEOTIDE SEQUENCE [LARGE SCALE GENOMIC DNA]</scope>
    <source>
        <strain evidence="1">cv. Heinz 1706</strain>
    </source>
</reference>
<dbReference type="EnsemblPlants" id="Solyc05g053715.1.1">
    <property type="protein sequence ID" value="Solyc05g053715.1.1"/>
    <property type="gene ID" value="Solyc05g053715.1"/>
</dbReference>
<dbReference type="Gramene" id="Solyc05g053715.1.1">
    <property type="protein sequence ID" value="Solyc05g053715.1.1"/>
    <property type="gene ID" value="Solyc05g053715.1"/>
</dbReference>